<dbReference type="Pfam" id="PF05016">
    <property type="entry name" value="ParE_toxin"/>
    <property type="match status" value="1"/>
</dbReference>
<dbReference type="Gene3D" id="3.30.2310.20">
    <property type="entry name" value="RelE-like"/>
    <property type="match status" value="1"/>
</dbReference>
<dbReference type="Proteomes" id="UP000178700">
    <property type="component" value="Unassembled WGS sequence"/>
</dbReference>
<sequence>MYKIFTTDEFDKRYKKLDQQLQREIAKEINQLEENPYSGKPLGYTFFREKKVMNYRVYYLVYDEYVVVFVITISTKKDQQDAIDKIKSLIPYYQQDIKRKLNL</sequence>
<organism evidence="2 3">
    <name type="scientific">Candidatus Nomurabacteria bacterium RIFCSPHIGHO2_01_FULL_39_10</name>
    <dbReference type="NCBI Taxonomy" id="1801733"/>
    <lineage>
        <taxon>Bacteria</taxon>
        <taxon>Candidatus Nomuraibacteriota</taxon>
    </lineage>
</organism>
<proteinExistence type="predicted"/>
<reference evidence="2 3" key="1">
    <citation type="journal article" date="2016" name="Nat. Commun.">
        <title>Thousands of microbial genomes shed light on interconnected biogeochemical processes in an aquifer system.</title>
        <authorList>
            <person name="Anantharaman K."/>
            <person name="Brown C.T."/>
            <person name="Hug L.A."/>
            <person name="Sharon I."/>
            <person name="Castelle C.J."/>
            <person name="Probst A.J."/>
            <person name="Thomas B.C."/>
            <person name="Singh A."/>
            <person name="Wilkins M.J."/>
            <person name="Karaoz U."/>
            <person name="Brodie E.L."/>
            <person name="Williams K.H."/>
            <person name="Hubbard S.S."/>
            <person name="Banfield J.F."/>
        </authorList>
    </citation>
    <scope>NUCLEOTIDE SEQUENCE [LARGE SCALE GENOMIC DNA]</scope>
</reference>
<evidence type="ECO:0008006" key="4">
    <source>
        <dbReference type="Google" id="ProtNLM"/>
    </source>
</evidence>
<evidence type="ECO:0000313" key="2">
    <source>
        <dbReference type="EMBL" id="OGI64465.1"/>
    </source>
</evidence>
<protein>
    <recommendedName>
        <fullName evidence="4">Addiction module toxin RelE</fullName>
    </recommendedName>
</protein>
<dbReference type="AlphaFoldDB" id="A0A1F6V4B8"/>
<dbReference type="InterPro" id="IPR035093">
    <property type="entry name" value="RelE/ParE_toxin_dom_sf"/>
</dbReference>
<dbReference type="EMBL" id="MFTJ01000051">
    <property type="protein sequence ID" value="OGI64465.1"/>
    <property type="molecule type" value="Genomic_DNA"/>
</dbReference>
<gene>
    <name evidence="2" type="ORF">A2642_02915</name>
</gene>
<dbReference type="SUPFAM" id="SSF143011">
    <property type="entry name" value="RelE-like"/>
    <property type="match status" value="1"/>
</dbReference>
<accession>A0A1F6V4B8</accession>
<dbReference type="InterPro" id="IPR007712">
    <property type="entry name" value="RelE/ParE_toxin"/>
</dbReference>
<comment type="caution">
    <text evidence="2">The sequence shown here is derived from an EMBL/GenBank/DDBJ whole genome shotgun (WGS) entry which is preliminary data.</text>
</comment>
<evidence type="ECO:0000313" key="3">
    <source>
        <dbReference type="Proteomes" id="UP000178700"/>
    </source>
</evidence>
<keyword evidence="1" id="KW-1277">Toxin-antitoxin system</keyword>
<evidence type="ECO:0000256" key="1">
    <source>
        <dbReference type="ARBA" id="ARBA00022649"/>
    </source>
</evidence>
<name>A0A1F6V4B8_9BACT</name>